<keyword evidence="2" id="KW-1185">Reference proteome</keyword>
<sequence>MQKLLLGVISLIFFIVACEETPVSVEMKGEKLGKSNLKNEIKIPSCYLYFNSKFNHSQLNEHVKLFGEYVIDTLSRDVKNGFSNKKYYLKVNVYIKYDELLNIGIKPYIEYVNNLEVNMHNPLGYMNEYPSTDMMFTYTPIYDSDSSYEEKSSFIKISVETRDTSMLIY</sequence>
<dbReference type="KEGG" id="aup:AsAng_0051170"/>
<proteinExistence type="predicted"/>
<evidence type="ECO:0008006" key="3">
    <source>
        <dbReference type="Google" id="ProtNLM"/>
    </source>
</evidence>
<organism evidence="1 2">
    <name type="scientific">Aureispira anguillae</name>
    <dbReference type="NCBI Taxonomy" id="2864201"/>
    <lineage>
        <taxon>Bacteria</taxon>
        <taxon>Pseudomonadati</taxon>
        <taxon>Bacteroidota</taxon>
        <taxon>Saprospiria</taxon>
        <taxon>Saprospirales</taxon>
        <taxon>Saprospiraceae</taxon>
        <taxon>Aureispira</taxon>
    </lineage>
</organism>
<name>A0A915YJG6_9BACT</name>
<gene>
    <name evidence="1" type="ORF">AsAng_0051170</name>
</gene>
<evidence type="ECO:0000313" key="1">
    <source>
        <dbReference type="EMBL" id="BDS14338.1"/>
    </source>
</evidence>
<dbReference type="AlphaFoldDB" id="A0A915YJG6"/>
<dbReference type="PROSITE" id="PS51257">
    <property type="entry name" value="PROKAR_LIPOPROTEIN"/>
    <property type="match status" value="1"/>
</dbReference>
<reference evidence="1" key="1">
    <citation type="submission" date="2022-09" db="EMBL/GenBank/DDBJ databases">
        <title>Aureispira anguillicida sp. nov., isolated from Leptocephalus of Japanese eel Anguilla japonica.</title>
        <authorList>
            <person name="Yuasa K."/>
            <person name="Mekata T."/>
            <person name="Ikunari K."/>
        </authorList>
    </citation>
    <scope>NUCLEOTIDE SEQUENCE</scope>
    <source>
        <strain evidence="1">EL160426</strain>
    </source>
</reference>
<dbReference type="EMBL" id="AP026867">
    <property type="protein sequence ID" value="BDS14338.1"/>
    <property type="molecule type" value="Genomic_DNA"/>
</dbReference>
<dbReference type="RefSeq" id="WP_264789557.1">
    <property type="nucleotide sequence ID" value="NZ_AP026867.1"/>
</dbReference>
<accession>A0A915YJG6</accession>
<dbReference type="Proteomes" id="UP001060919">
    <property type="component" value="Chromosome"/>
</dbReference>
<protein>
    <recommendedName>
        <fullName evidence="3">Lipoprotein</fullName>
    </recommendedName>
</protein>
<evidence type="ECO:0000313" key="2">
    <source>
        <dbReference type="Proteomes" id="UP001060919"/>
    </source>
</evidence>